<dbReference type="Proteomes" id="UP000195557">
    <property type="component" value="Unassembled WGS sequence"/>
</dbReference>
<dbReference type="SUPFAM" id="SSF55120">
    <property type="entry name" value="Pseudouridine synthase"/>
    <property type="match status" value="1"/>
</dbReference>
<evidence type="ECO:0000313" key="5">
    <source>
        <dbReference type="EMBL" id="OUS44938.1"/>
    </source>
</evidence>
<accession>A0A1Y5I5X8</accession>
<dbReference type="InterPro" id="IPR013783">
    <property type="entry name" value="Ig-like_fold"/>
</dbReference>
<evidence type="ECO:0000259" key="4">
    <source>
        <dbReference type="Pfam" id="PF01416"/>
    </source>
</evidence>
<sequence length="709" mass="76455">MDADGSRRRLGDARATYAMTISYDGTNYKGFQRQGADVASVQRELERCLTRLTGEGRDALRLGGSGRTDGGVHARGQVVHFYSEKDWRSAEDFARCVKAMNGMLPRDVRCERFWRPHPAFHARFHATRKTYAYYVDARSPHDVFARAYACQCGWRACDVDALRRACQYFVGTRDFRAFANTSRDKPTSDEDLNTTRTIFRFDVFEQADGLIRLECEGDGFLYRQVRNMVGAALVVASGREKPEWILDLLASGDRRRVPTAAPARGLFLQSVEYPDSVKPMSFTDVDVIKIHKSSFHSRGNFDISASPVVSATSPDAVAISGGAVMTIRGVNFERNSRCKFFATPGGRASEAEATRVYIQVFTRNSEYHAWSGIEGNFQWSRTNSFGVVQADASAPGCYGCYSTSAPAIASRARESWTIAKGENTGPEDGGTTILIKSTVASGSGARTGTFYQGSSLKCGAFCSTSSPSGWVKSLTAAKWIANDEIECVTPPWPGNGVTSSTVSRACLIRVTNDGATFDDLISSGGDGDGTQTLLTNAAKVDFTYVASGTAPSVTSVASSRMPATSSRSARGPFAGGAVVVVRGSNFLSSVHLGCKFTGGSSGFSDVVVPATYVSSTEVHCVSPRRDVSDEDAWKVDYGSGAPCFDAAVHVSNQKSRSNEWSTSSGTFHYCDLYVSSSGSRDGDGTPLRPFSTISDAALNSLRQRHGACG</sequence>
<evidence type="ECO:0000256" key="1">
    <source>
        <dbReference type="ARBA" id="ARBA00009375"/>
    </source>
</evidence>
<feature type="domain" description="Pseudouridine synthase I TruA alpha/beta" evidence="4">
    <location>
        <begin position="21"/>
        <end position="99"/>
    </location>
</feature>
<dbReference type="PANTHER" id="PTHR11142">
    <property type="entry name" value="PSEUDOURIDYLATE SYNTHASE"/>
    <property type="match status" value="1"/>
</dbReference>
<dbReference type="Pfam" id="PF01416">
    <property type="entry name" value="PseudoU_synth_1"/>
    <property type="match status" value="2"/>
</dbReference>
<keyword evidence="2" id="KW-0819">tRNA processing</keyword>
<evidence type="ECO:0000256" key="2">
    <source>
        <dbReference type="ARBA" id="ARBA00022694"/>
    </source>
</evidence>
<dbReference type="GO" id="GO:0009982">
    <property type="term" value="F:pseudouridine synthase activity"/>
    <property type="evidence" value="ECO:0007669"/>
    <property type="project" value="InterPro"/>
</dbReference>
<dbReference type="Gene3D" id="3.30.70.580">
    <property type="entry name" value="Pseudouridine synthase I, catalytic domain, N-terminal subdomain"/>
    <property type="match status" value="1"/>
</dbReference>
<organism evidence="5">
    <name type="scientific">Ostreococcus tauri</name>
    <name type="common">Marine green alga</name>
    <dbReference type="NCBI Taxonomy" id="70448"/>
    <lineage>
        <taxon>Eukaryota</taxon>
        <taxon>Viridiplantae</taxon>
        <taxon>Chlorophyta</taxon>
        <taxon>Mamiellophyceae</taxon>
        <taxon>Mamiellales</taxon>
        <taxon>Bathycoccaceae</taxon>
        <taxon>Ostreococcus</taxon>
    </lineage>
</organism>
<dbReference type="InterPro" id="IPR001406">
    <property type="entry name" value="PsdUridine_synth_TruA"/>
</dbReference>
<dbReference type="CDD" id="cd00102">
    <property type="entry name" value="IPT"/>
    <property type="match status" value="1"/>
</dbReference>
<dbReference type="Gene3D" id="3.30.70.660">
    <property type="entry name" value="Pseudouridine synthase I, catalytic domain, C-terminal subdomain"/>
    <property type="match status" value="1"/>
</dbReference>
<dbReference type="NCBIfam" id="TIGR00071">
    <property type="entry name" value="hisT_truA"/>
    <property type="match status" value="1"/>
</dbReference>
<dbReference type="GO" id="GO:0003723">
    <property type="term" value="F:RNA binding"/>
    <property type="evidence" value="ECO:0007669"/>
    <property type="project" value="InterPro"/>
</dbReference>
<gene>
    <name evidence="5" type="ORF">BE221DRAFT_77931</name>
</gene>
<feature type="domain" description="Pseudouridine synthase I TruA alpha/beta" evidence="4">
    <location>
        <begin position="165"/>
        <end position="274"/>
    </location>
</feature>
<dbReference type="SUPFAM" id="SSF81296">
    <property type="entry name" value="E set domains"/>
    <property type="match status" value="1"/>
</dbReference>
<reference evidence="5" key="1">
    <citation type="submission" date="2017-04" db="EMBL/GenBank/DDBJ databases">
        <title>Population genomics of picophytoplankton unveils novel chromosome hypervariability.</title>
        <authorList>
            <consortium name="DOE Joint Genome Institute"/>
            <person name="Blanc-Mathieu R."/>
            <person name="Krasovec M."/>
            <person name="Hebrard M."/>
            <person name="Yau S."/>
            <person name="Desgranges E."/>
            <person name="Martin J."/>
            <person name="Schackwitz W."/>
            <person name="Kuo A."/>
            <person name="Salin G."/>
            <person name="Donnadieu C."/>
            <person name="Desdevises Y."/>
            <person name="Sanchez-Ferandin S."/>
            <person name="Moreau H."/>
            <person name="Rivals E."/>
            <person name="Grigoriev I.V."/>
            <person name="Grimsley N."/>
            <person name="Eyre-Walker A."/>
            <person name="Piganeau G."/>
        </authorList>
    </citation>
    <scope>NUCLEOTIDE SEQUENCE [LARGE SCALE GENOMIC DNA]</scope>
    <source>
        <strain evidence="5">RCC 1115</strain>
    </source>
</reference>
<dbReference type="HAMAP" id="MF_00171">
    <property type="entry name" value="TruA"/>
    <property type="match status" value="1"/>
</dbReference>
<dbReference type="Gene3D" id="2.60.40.10">
    <property type="entry name" value="Immunoglobulins"/>
    <property type="match status" value="1"/>
</dbReference>
<dbReference type="InterPro" id="IPR020097">
    <property type="entry name" value="PsdUridine_synth_TruA_a/b_dom"/>
</dbReference>
<dbReference type="GO" id="GO:0031119">
    <property type="term" value="P:tRNA pseudouridine synthesis"/>
    <property type="evidence" value="ECO:0007669"/>
    <property type="project" value="TreeGrafter"/>
</dbReference>
<keyword evidence="3" id="KW-0413">Isomerase</keyword>
<dbReference type="InterPro" id="IPR020095">
    <property type="entry name" value="PsdUridine_synth_TruA_C"/>
</dbReference>
<dbReference type="InterPro" id="IPR014756">
    <property type="entry name" value="Ig_E-set"/>
</dbReference>
<comment type="similarity">
    <text evidence="1">Belongs to the tRNA pseudouridine synthase TruA family.</text>
</comment>
<dbReference type="PANTHER" id="PTHR11142:SF0">
    <property type="entry name" value="TRNA PSEUDOURIDINE SYNTHASE-LIKE 1"/>
    <property type="match status" value="1"/>
</dbReference>
<dbReference type="AlphaFoldDB" id="A0A1Y5I5X8"/>
<dbReference type="InterPro" id="IPR020094">
    <property type="entry name" value="TruA/RsuA/RluB/E/F_N"/>
</dbReference>
<protein>
    <submittedName>
        <fullName evidence="5">tRNA pseudouridine synthase A 1</fullName>
    </submittedName>
</protein>
<dbReference type="EMBL" id="KZ155795">
    <property type="protein sequence ID" value="OUS44938.1"/>
    <property type="molecule type" value="Genomic_DNA"/>
</dbReference>
<name>A0A1Y5I5X8_OSTTA</name>
<dbReference type="InterPro" id="IPR020103">
    <property type="entry name" value="PsdUridine_synth_cat_dom_sf"/>
</dbReference>
<proteinExistence type="inferred from homology"/>
<dbReference type="CDD" id="cd02570">
    <property type="entry name" value="PseudoU_synth_EcTruA"/>
    <property type="match status" value="1"/>
</dbReference>
<evidence type="ECO:0000256" key="3">
    <source>
        <dbReference type="ARBA" id="ARBA00023235"/>
    </source>
</evidence>